<protein>
    <submittedName>
        <fullName evidence="6">Aminotransferase class I/II-fold pyridoxal phosphate-dependent enzyme</fullName>
    </submittedName>
</protein>
<comment type="cofactor">
    <cofactor evidence="1">
        <name>pyridoxal 5'-phosphate</name>
        <dbReference type="ChEBI" id="CHEBI:597326"/>
    </cofactor>
</comment>
<name>A0ABT4GWH8_PAEAL</name>
<dbReference type="Proteomes" id="UP001527181">
    <property type="component" value="Unassembled WGS sequence"/>
</dbReference>
<feature type="domain" description="Aminotransferase class I/classII large" evidence="5">
    <location>
        <begin position="55"/>
        <end position="338"/>
    </location>
</feature>
<dbReference type="Gene3D" id="3.40.640.10">
    <property type="entry name" value="Type I PLP-dependent aspartate aminotransferase-like (Major domain)"/>
    <property type="match status" value="1"/>
</dbReference>
<dbReference type="Gene3D" id="3.90.1150.10">
    <property type="entry name" value="Aspartate Aminotransferase, domain 1"/>
    <property type="match status" value="1"/>
</dbReference>
<keyword evidence="2 6" id="KW-0032">Aminotransferase</keyword>
<keyword evidence="4" id="KW-0663">Pyridoxal phosphate</keyword>
<evidence type="ECO:0000256" key="4">
    <source>
        <dbReference type="ARBA" id="ARBA00022898"/>
    </source>
</evidence>
<evidence type="ECO:0000313" key="6">
    <source>
        <dbReference type="EMBL" id="MCY9761055.1"/>
    </source>
</evidence>
<dbReference type="PANTHER" id="PTHR42885:SF2">
    <property type="entry name" value="HISTIDINOL-PHOSPHATE AMINOTRANSFERASE"/>
    <property type="match status" value="1"/>
</dbReference>
<dbReference type="PANTHER" id="PTHR42885">
    <property type="entry name" value="HISTIDINOL-PHOSPHATE AMINOTRANSFERASE-RELATED"/>
    <property type="match status" value="1"/>
</dbReference>
<reference evidence="6 7" key="1">
    <citation type="submission" date="2022-05" db="EMBL/GenBank/DDBJ databases">
        <title>Genome Sequencing of Bee-Associated Microbes.</title>
        <authorList>
            <person name="Dunlap C."/>
        </authorList>
    </citation>
    <scope>NUCLEOTIDE SEQUENCE [LARGE SCALE GENOMIC DNA]</scope>
    <source>
        <strain evidence="6 7">NRRL B-04010</strain>
    </source>
</reference>
<comment type="caution">
    <text evidence="6">The sequence shown here is derived from an EMBL/GenBank/DDBJ whole genome shotgun (WGS) entry which is preliminary data.</text>
</comment>
<evidence type="ECO:0000256" key="2">
    <source>
        <dbReference type="ARBA" id="ARBA00022576"/>
    </source>
</evidence>
<dbReference type="SUPFAM" id="SSF53383">
    <property type="entry name" value="PLP-dependent transferases"/>
    <property type="match status" value="1"/>
</dbReference>
<keyword evidence="7" id="KW-1185">Reference proteome</keyword>
<evidence type="ECO:0000259" key="5">
    <source>
        <dbReference type="Pfam" id="PF00155"/>
    </source>
</evidence>
<dbReference type="Pfam" id="PF00155">
    <property type="entry name" value="Aminotran_1_2"/>
    <property type="match status" value="1"/>
</dbReference>
<dbReference type="InterPro" id="IPR015424">
    <property type="entry name" value="PyrdxlP-dep_Trfase"/>
</dbReference>
<evidence type="ECO:0000256" key="3">
    <source>
        <dbReference type="ARBA" id="ARBA00022679"/>
    </source>
</evidence>
<evidence type="ECO:0000256" key="1">
    <source>
        <dbReference type="ARBA" id="ARBA00001933"/>
    </source>
</evidence>
<sequence>MYYVNPNIKNLYRTSYSESRKNYVRLDMNENPEGLPASFFEQVMKSITPDYVAMYPEMTTVVGKLAEYLHCQPENISLTNGSDDAIRLLFEVFGEPGKKVVSVSPSFEMYAVYMNMYGMIHSPVTYDENFNVSVENTLNQIDSDTGIVVLLNPNSPIGTSWLEHEVRAIIEKARENNALVVIDEAYYYFSPTTFMHFINEYDNVMIFRTFSKMLSIAGCRIGYIIANHEIITEIKKACSTYPINCFALQFAEKILDNPQIIDDLTERERLGREYLLDQLKKHNYEYHFNHGNYVLIKSNKKPQLVFSALKEKNILIKTYSAPILSNWIRVTTGSIQVMRLFWEHFEKIDEC</sequence>
<dbReference type="InterPro" id="IPR015421">
    <property type="entry name" value="PyrdxlP-dep_Trfase_major"/>
</dbReference>
<gene>
    <name evidence="6" type="ORF">M5X12_10760</name>
</gene>
<dbReference type="EMBL" id="JAMDNP010000019">
    <property type="protein sequence ID" value="MCY9761055.1"/>
    <property type="molecule type" value="Genomic_DNA"/>
</dbReference>
<dbReference type="GO" id="GO:0008483">
    <property type="term" value="F:transaminase activity"/>
    <property type="evidence" value="ECO:0007669"/>
    <property type="project" value="UniProtKB-KW"/>
</dbReference>
<dbReference type="InterPro" id="IPR015422">
    <property type="entry name" value="PyrdxlP-dep_Trfase_small"/>
</dbReference>
<dbReference type="RefSeq" id="WP_262866403.1">
    <property type="nucleotide sequence ID" value="NZ_JAMDLX010000103.1"/>
</dbReference>
<dbReference type="CDD" id="cd00609">
    <property type="entry name" value="AAT_like"/>
    <property type="match status" value="1"/>
</dbReference>
<evidence type="ECO:0000313" key="7">
    <source>
        <dbReference type="Proteomes" id="UP001527181"/>
    </source>
</evidence>
<accession>A0ABT4GWH8</accession>
<organism evidence="6 7">
    <name type="scientific">Paenibacillus alvei</name>
    <name type="common">Bacillus alvei</name>
    <dbReference type="NCBI Taxonomy" id="44250"/>
    <lineage>
        <taxon>Bacteria</taxon>
        <taxon>Bacillati</taxon>
        <taxon>Bacillota</taxon>
        <taxon>Bacilli</taxon>
        <taxon>Bacillales</taxon>
        <taxon>Paenibacillaceae</taxon>
        <taxon>Paenibacillus</taxon>
    </lineage>
</organism>
<keyword evidence="3" id="KW-0808">Transferase</keyword>
<proteinExistence type="predicted"/>
<dbReference type="InterPro" id="IPR004839">
    <property type="entry name" value="Aminotransferase_I/II_large"/>
</dbReference>
<dbReference type="GeneID" id="94487792"/>